<keyword evidence="3" id="KW-0862">Zinc</keyword>
<organism evidence="7">
    <name type="scientific">marine sediment metagenome</name>
    <dbReference type="NCBI Taxonomy" id="412755"/>
    <lineage>
        <taxon>unclassified sequences</taxon>
        <taxon>metagenomes</taxon>
        <taxon>ecological metagenomes</taxon>
    </lineage>
</organism>
<evidence type="ECO:0000259" key="6">
    <source>
        <dbReference type="PROSITE" id="PS51891"/>
    </source>
</evidence>
<dbReference type="GO" id="GO:0046872">
    <property type="term" value="F:metal ion binding"/>
    <property type="evidence" value="ECO:0007669"/>
    <property type="project" value="UniProtKB-KW"/>
</dbReference>
<evidence type="ECO:0000256" key="5">
    <source>
        <dbReference type="SAM" id="MobiDB-lite"/>
    </source>
</evidence>
<evidence type="ECO:0000256" key="4">
    <source>
        <dbReference type="ARBA" id="ARBA00023239"/>
    </source>
</evidence>
<proteinExistence type="inferred from homology"/>
<feature type="domain" description="CENP-V/GFA" evidence="6">
    <location>
        <begin position="10"/>
        <end position="124"/>
    </location>
</feature>
<dbReference type="EMBL" id="LAZR01000005">
    <property type="protein sequence ID" value="KKO10131.1"/>
    <property type="molecule type" value="Genomic_DNA"/>
</dbReference>
<dbReference type="PANTHER" id="PTHR33337">
    <property type="entry name" value="GFA DOMAIN-CONTAINING PROTEIN"/>
    <property type="match status" value="1"/>
</dbReference>
<dbReference type="SUPFAM" id="SSF51316">
    <property type="entry name" value="Mss4-like"/>
    <property type="match status" value="1"/>
</dbReference>
<keyword evidence="4" id="KW-0456">Lyase</keyword>
<name>A0A0F9VYM3_9ZZZZ</name>
<dbReference type="GO" id="GO:0016846">
    <property type="term" value="F:carbon-sulfur lyase activity"/>
    <property type="evidence" value="ECO:0007669"/>
    <property type="project" value="InterPro"/>
</dbReference>
<evidence type="ECO:0000256" key="2">
    <source>
        <dbReference type="ARBA" id="ARBA00022723"/>
    </source>
</evidence>
<accession>A0A0F9VYM3</accession>
<gene>
    <name evidence="7" type="ORF">LCGC14_0026630</name>
</gene>
<keyword evidence="2" id="KW-0479">Metal-binding</keyword>
<dbReference type="InterPro" id="IPR006913">
    <property type="entry name" value="CENP-V/GFA"/>
</dbReference>
<feature type="region of interest" description="Disordered" evidence="5">
    <location>
        <begin position="125"/>
        <end position="145"/>
    </location>
</feature>
<protein>
    <recommendedName>
        <fullName evidence="6">CENP-V/GFA domain-containing protein</fullName>
    </recommendedName>
</protein>
<evidence type="ECO:0000313" key="7">
    <source>
        <dbReference type="EMBL" id="KKO10131.1"/>
    </source>
</evidence>
<dbReference type="PANTHER" id="PTHR33337:SF40">
    <property type="entry name" value="CENP-V_GFA DOMAIN-CONTAINING PROTEIN-RELATED"/>
    <property type="match status" value="1"/>
</dbReference>
<sequence length="145" mass="16043">MTESSTPQTAEGGCFCSAVRYRIIGPPLLSIICHCNTCRRTSSAPSVGWLTVNRGCFELLGDPLQQFTSSPGVERTFCAKCGSPITYVSTDDPDTVDITTLSLDHPELFPPSREMWLEHRVPWESSNKSLRQYPRDSSDGPYHGT</sequence>
<dbReference type="InterPro" id="IPR011057">
    <property type="entry name" value="Mss4-like_sf"/>
</dbReference>
<comment type="caution">
    <text evidence="7">The sequence shown here is derived from an EMBL/GenBank/DDBJ whole genome shotgun (WGS) entry which is preliminary data.</text>
</comment>
<evidence type="ECO:0000256" key="3">
    <source>
        <dbReference type="ARBA" id="ARBA00022833"/>
    </source>
</evidence>
<dbReference type="Gene3D" id="3.90.1590.10">
    <property type="entry name" value="glutathione-dependent formaldehyde- activating enzyme (gfa)"/>
    <property type="match status" value="1"/>
</dbReference>
<dbReference type="Pfam" id="PF04828">
    <property type="entry name" value="GFA"/>
    <property type="match status" value="1"/>
</dbReference>
<dbReference type="PROSITE" id="PS51891">
    <property type="entry name" value="CENP_V_GFA"/>
    <property type="match status" value="1"/>
</dbReference>
<evidence type="ECO:0000256" key="1">
    <source>
        <dbReference type="ARBA" id="ARBA00005495"/>
    </source>
</evidence>
<dbReference type="AlphaFoldDB" id="A0A0F9VYM3"/>
<reference evidence="7" key="1">
    <citation type="journal article" date="2015" name="Nature">
        <title>Complex archaea that bridge the gap between prokaryotes and eukaryotes.</title>
        <authorList>
            <person name="Spang A."/>
            <person name="Saw J.H."/>
            <person name="Jorgensen S.L."/>
            <person name="Zaremba-Niedzwiedzka K."/>
            <person name="Martijn J."/>
            <person name="Lind A.E."/>
            <person name="van Eijk R."/>
            <person name="Schleper C."/>
            <person name="Guy L."/>
            <person name="Ettema T.J."/>
        </authorList>
    </citation>
    <scope>NUCLEOTIDE SEQUENCE</scope>
</reference>
<comment type="similarity">
    <text evidence="1">Belongs to the Gfa family.</text>
</comment>